<evidence type="ECO:0000256" key="9">
    <source>
        <dbReference type="ARBA" id="ARBA00022842"/>
    </source>
</evidence>
<dbReference type="PROSITE" id="PS00843">
    <property type="entry name" value="DALA_DALA_LIGASE_1"/>
    <property type="match status" value="1"/>
</dbReference>
<dbReference type="PANTHER" id="PTHR23132">
    <property type="entry name" value="D-ALANINE--D-ALANINE LIGASE"/>
    <property type="match status" value="1"/>
</dbReference>
<dbReference type="GO" id="GO:0009252">
    <property type="term" value="P:peptidoglycan biosynthetic process"/>
    <property type="evidence" value="ECO:0007669"/>
    <property type="project" value="UniProtKB-UniRule"/>
</dbReference>
<dbReference type="InterPro" id="IPR013815">
    <property type="entry name" value="ATP_grasp_subdomain_1"/>
</dbReference>
<evidence type="ECO:0000256" key="4">
    <source>
        <dbReference type="ARBA" id="ARBA00022490"/>
    </source>
</evidence>
<dbReference type="NCBIfam" id="NF002378">
    <property type="entry name" value="PRK01372.1"/>
    <property type="match status" value="1"/>
</dbReference>
<evidence type="ECO:0000256" key="11">
    <source>
        <dbReference type="ARBA" id="ARBA00022984"/>
    </source>
</evidence>
<dbReference type="EMBL" id="CP162551">
    <property type="protein sequence ID" value="XDI37163.1"/>
    <property type="molecule type" value="Genomic_DNA"/>
</dbReference>
<comment type="pathway">
    <text evidence="14">Cell wall biogenesis; peptidoglycan biosynthesis.</text>
</comment>
<feature type="active site" evidence="15">
    <location>
        <position position="13"/>
    </location>
</feature>
<evidence type="ECO:0000256" key="10">
    <source>
        <dbReference type="ARBA" id="ARBA00022960"/>
    </source>
</evidence>
<keyword evidence="9 16" id="KW-0460">Magnesium</keyword>
<dbReference type="InterPro" id="IPR011761">
    <property type="entry name" value="ATP-grasp"/>
</dbReference>
<keyword evidence="12 16" id="KW-0464">Manganese</keyword>
<evidence type="ECO:0000256" key="2">
    <source>
        <dbReference type="ARBA" id="ARBA00004496"/>
    </source>
</evidence>
<proteinExistence type="inferred from homology"/>
<keyword evidence="13 14" id="KW-0961">Cell wall biogenesis/degradation</keyword>
<dbReference type="FunFam" id="3.30.470.20:FF:000008">
    <property type="entry name" value="D-alanine--D-alanine ligase"/>
    <property type="match status" value="1"/>
</dbReference>
<evidence type="ECO:0000256" key="15">
    <source>
        <dbReference type="PIRSR" id="PIRSR039102-1"/>
    </source>
</evidence>
<evidence type="ECO:0000256" key="5">
    <source>
        <dbReference type="ARBA" id="ARBA00022598"/>
    </source>
</evidence>
<feature type="active site" evidence="15">
    <location>
        <position position="142"/>
    </location>
</feature>
<dbReference type="Gene3D" id="3.40.50.20">
    <property type="match status" value="1"/>
</dbReference>
<dbReference type="HAMAP" id="MF_00047">
    <property type="entry name" value="Dala_Dala_lig"/>
    <property type="match status" value="1"/>
</dbReference>
<dbReference type="GO" id="GO:0005524">
    <property type="term" value="F:ATP binding"/>
    <property type="evidence" value="ECO:0007669"/>
    <property type="project" value="UniProtKB-UniRule"/>
</dbReference>
<keyword evidence="4 14" id="KW-0963">Cytoplasm</keyword>
<gene>
    <name evidence="14" type="primary">ddl</name>
    <name evidence="19" type="ORF">AB3N04_02275</name>
</gene>
<evidence type="ECO:0000256" key="12">
    <source>
        <dbReference type="ARBA" id="ARBA00023211"/>
    </source>
</evidence>
<keyword evidence="11 14" id="KW-0573">Peptidoglycan synthesis</keyword>
<evidence type="ECO:0000256" key="3">
    <source>
        <dbReference type="ARBA" id="ARBA00010871"/>
    </source>
</evidence>
<evidence type="ECO:0000256" key="7">
    <source>
        <dbReference type="ARBA" id="ARBA00022741"/>
    </source>
</evidence>
<dbReference type="NCBIfam" id="TIGR01205">
    <property type="entry name" value="D_ala_D_alaTIGR"/>
    <property type="match status" value="1"/>
</dbReference>
<dbReference type="InterPro" id="IPR000291">
    <property type="entry name" value="D-Ala_lig_Van_CS"/>
</dbReference>
<dbReference type="PIRSF" id="PIRSF039102">
    <property type="entry name" value="Ddl/VanB"/>
    <property type="match status" value="1"/>
</dbReference>
<keyword evidence="7 17" id="KW-0547">Nucleotide-binding</keyword>
<comment type="similarity">
    <text evidence="3 14">Belongs to the D-alanine--D-alanine ligase family.</text>
</comment>
<dbReference type="EC" id="6.3.2.4" evidence="14"/>
<dbReference type="InterPro" id="IPR011127">
    <property type="entry name" value="Dala_Dala_lig_N"/>
</dbReference>
<evidence type="ECO:0000259" key="18">
    <source>
        <dbReference type="PROSITE" id="PS50975"/>
    </source>
</evidence>
<evidence type="ECO:0000313" key="19">
    <source>
        <dbReference type="EMBL" id="XDI37163.1"/>
    </source>
</evidence>
<dbReference type="GO" id="GO:0046872">
    <property type="term" value="F:metal ion binding"/>
    <property type="evidence" value="ECO:0007669"/>
    <property type="project" value="UniProtKB-KW"/>
</dbReference>
<comment type="cofactor">
    <cofactor evidence="16">
        <name>Mg(2+)</name>
        <dbReference type="ChEBI" id="CHEBI:18420"/>
    </cofactor>
    <cofactor evidence="16">
        <name>Mn(2+)</name>
        <dbReference type="ChEBI" id="CHEBI:29035"/>
    </cofactor>
    <text evidence="16">Binds 2 magnesium or manganese ions per subunit.</text>
</comment>
<evidence type="ECO:0000256" key="13">
    <source>
        <dbReference type="ARBA" id="ARBA00023316"/>
    </source>
</evidence>
<evidence type="ECO:0000256" key="1">
    <source>
        <dbReference type="ARBA" id="ARBA00001936"/>
    </source>
</evidence>
<organism evidence="19">
    <name type="scientific">Alkalihalophilus sp. As8PL</name>
    <dbReference type="NCBI Taxonomy" id="3237103"/>
    <lineage>
        <taxon>Bacteria</taxon>
        <taxon>Bacillati</taxon>
        <taxon>Bacillota</taxon>
        <taxon>Bacilli</taxon>
        <taxon>Bacillales</taxon>
        <taxon>Bacillaceae</taxon>
        <taxon>Alkalihalophilus</taxon>
    </lineage>
</organism>
<comment type="cofactor">
    <cofactor evidence="1">
        <name>Mn(2+)</name>
        <dbReference type="ChEBI" id="CHEBI:29035"/>
    </cofactor>
</comment>
<keyword evidence="8 17" id="KW-0067">ATP-binding</keyword>
<name>A0AB39BUF1_9BACI</name>
<dbReference type="GO" id="GO:0008360">
    <property type="term" value="P:regulation of cell shape"/>
    <property type="evidence" value="ECO:0007669"/>
    <property type="project" value="UniProtKB-KW"/>
</dbReference>
<sequence length="305" mass="33665">MKIAVLYGGISAEREVSLSSGKGIIKALEANGHDVVGIDFHPDRLEELLALDVDLVYIGLHGRYGEDGKVQALLDMLNIKYVGSGVAGSALAMDKAKSKLFFEREGTRVAKQHVLYKHSYDKQATKIEIPYPIVVKPNQEGSTIGITFAENEEELFNGIEAAFELDETVLLEEFIKGREVTVAVMGNKGKEKALPVVEIVPKNKYYDYEAKYAVGMSEHIVPARLTDEQTNYVKKHAVLAHQSLGCDIYSRVDFIIPDDGGDPVILEVNTLPGMTPTSLYPDAAREIGLSYDQMIETFIQLSLNK</sequence>
<accession>A0AB39BUF1</accession>
<dbReference type="GO" id="GO:0008716">
    <property type="term" value="F:D-alanine-D-alanine ligase activity"/>
    <property type="evidence" value="ECO:0007669"/>
    <property type="project" value="UniProtKB-UniRule"/>
</dbReference>
<dbReference type="SUPFAM" id="SSF52440">
    <property type="entry name" value="PreATP-grasp domain"/>
    <property type="match status" value="1"/>
</dbReference>
<evidence type="ECO:0000256" key="8">
    <source>
        <dbReference type="ARBA" id="ARBA00022840"/>
    </source>
</evidence>
<feature type="active site" evidence="15">
    <location>
        <position position="278"/>
    </location>
</feature>
<keyword evidence="6 16" id="KW-0479">Metal-binding</keyword>
<protein>
    <recommendedName>
        <fullName evidence="14">D-alanine--D-alanine ligase</fullName>
        <ecNumber evidence="14">6.3.2.4</ecNumber>
    </recommendedName>
    <alternativeName>
        <fullName evidence="14">D-Ala-D-Ala ligase</fullName>
    </alternativeName>
    <alternativeName>
        <fullName evidence="14">D-alanylalanine synthetase</fullName>
    </alternativeName>
</protein>
<keyword evidence="10 14" id="KW-0133">Cell shape</keyword>
<feature type="binding site" evidence="16">
    <location>
        <position position="269"/>
    </location>
    <ligand>
        <name>Mg(2+)</name>
        <dbReference type="ChEBI" id="CHEBI:18420"/>
        <label>2</label>
    </ligand>
</feature>
<evidence type="ECO:0000256" key="17">
    <source>
        <dbReference type="PROSITE-ProRule" id="PRU00409"/>
    </source>
</evidence>
<dbReference type="Gene3D" id="3.30.470.20">
    <property type="entry name" value="ATP-grasp fold, B domain"/>
    <property type="match status" value="1"/>
</dbReference>
<dbReference type="Pfam" id="PF01820">
    <property type="entry name" value="Dala_Dala_lig_N"/>
    <property type="match status" value="1"/>
</dbReference>
<dbReference type="PANTHER" id="PTHR23132:SF23">
    <property type="entry name" value="D-ALANINE--D-ALANINE LIGASE B"/>
    <property type="match status" value="1"/>
</dbReference>
<evidence type="ECO:0000256" key="6">
    <source>
        <dbReference type="ARBA" id="ARBA00022723"/>
    </source>
</evidence>
<reference evidence="19" key="1">
    <citation type="submission" date="2024-07" db="EMBL/GenBank/DDBJ databases">
        <title>Identification and characteristics of an arsenic-resistant bacterial isolate, which belongs to a novel species.</title>
        <authorList>
            <person name="Juszczyk A."/>
            <person name="Kowalczyk A."/>
            <person name="Was K."/>
            <person name="Kosowicz W."/>
            <person name="Budzyn A."/>
            <person name="Latowski D."/>
        </authorList>
    </citation>
    <scope>NUCLEOTIDE SEQUENCE</scope>
    <source>
        <strain evidence="19">As8PL</strain>
    </source>
</reference>
<dbReference type="InterPro" id="IPR011095">
    <property type="entry name" value="Dala_Dala_lig_C"/>
</dbReference>
<evidence type="ECO:0000256" key="14">
    <source>
        <dbReference type="HAMAP-Rule" id="MF_00047"/>
    </source>
</evidence>
<feature type="binding site" evidence="16">
    <location>
        <position position="267"/>
    </location>
    <ligand>
        <name>Mg(2+)</name>
        <dbReference type="ChEBI" id="CHEBI:18420"/>
        <label>2</label>
    </ligand>
</feature>
<dbReference type="GO" id="GO:0071555">
    <property type="term" value="P:cell wall organization"/>
    <property type="evidence" value="ECO:0007669"/>
    <property type="project" value="UniProtKB-KW"/>
</dbReference>
<dbReference type="Pfam" id="PF07478">
    <property type="entry name" value="Dala_Dala_lig_C"/>
    <property type="match status" value="1"/>
</dbReference>
<feature type="binding site" evidence="16">
    <location>
        <position position="267"/>
    </location>
    <ligand>
        <name>Mg(2+)</name>
        <dbReference type="ChEBI" id="CHEBI:18420"/>
        <label>1</label>
    </ligand>
</feature>
<comment type="subcellular location">
    <subcellularLocation>
        <location evidence="2 14">Cytoplasm</location>
    </subcellularLocation>
</comment>
<dbReference type="InterPro" id="IPR016185">
    <property type="entry name" value="PreATP-grasp_dom_sf"/>
</dbReference>
<dbReference type="Gene3D" id="3.30.1490.20">
    <property type="entry name" value="ATP-grasp fold, A domain"/>
    <property type="match status" value="1"/>
</dbReference>
<feature type="domain" description="ATP-grasp" evidence="18">
    <location>
        <begin position="99"/>
        <end position="300"/>
    </location>
</feature>
<dbReference type="PROSITE" id="PS00844">
    <property type="entry name" value="DALA_DALA_LIGASE_2"/>
    <property type="match status" value="1"/>
</dbReference>
<keyword evidence="5 14" id="KW-0436">Ligase</keyword>
<evidence type="ECO:0000256" key="16">
    <source>
        <dbReference type="PIRSR" id="PIRSR039102-3"/>
    </source>
</evidence>
<comment type="catalytic activity">
    <reaction evidence="14">
        <text>2 D-alanine + ATP = D-alanyl-D-alanine + ADP + phosphate + H(+)</text>
        <dbReference type="Rhea" id="RHEA:11224"/>
        <dbReference type="ChEBI" id="CHEBI:15378"/>
        <dbReference type="ChEBI" id="CHEBI:30616"/>
        <dbReference type="ChEBI" id="CHEBI:43474"/>
        <dbReference type="ChEBI" id="CHEBI:57416"/>
        <dbReference type="ChEBI" id="CHEBI:57822"/>
        <dbReference type="ChEBI" id="CHEBI:456216"/>
        <dbReference type="EC" id="6.3.2.4"/>
    </reaction>
</comment>
<dbReference type="InterPro" id="IPR005905">
    <property type="entry name" value="D_ala_D_ala"/>
</dbReference>
<dbReference type="SUPFAM" id="SSF56059">
    <property type="entry name" value="Glutathione synthetase ATP-binding domain-like"/>
    <property type="match status" value="1"/>
</dbReference>
<comment type="function">
    <text evidence="14">Cell wall formation.</text>
</comment>
<dbReference type="RefSeq" id="WP_368504532.1">
    <property type="nucleotide sequence ID" value="NZ_CP162551.1"/>
</dbReference>
<dbReference type="AlphaFoldDB" id="A0AB39BUF1"/>
<dbReference type="PROSITE" id="PS50975">
    <property type="entry name" value="ATP_GRASP"/>
    <property type="match status" value="1"/>
</dbReference>
<dbReference type="GO" id="GO:0005737">
    <property type="term" value="C:cytoplasm"/>
    <property type="evidence" value="ECO:0007669"/>
    <property type="project" value="UniProtKB-SubCell"/>
</dbReference>
<feature type="binding site" evidence="16">
    <location>
        <position position="253"/>
    </location>
    <ligand>
        <name>Mg(2+)</name>
        <dbReference type="ChEBI" id="CHEBI:18420"/>
        <label>1</label>
    </ligand>
</feature>